<gene>
    <name evidence="1" type="ORF">PsorP6_011199</name>
</gene>
<protein>
    <submittedName>
        <fullName evidence="1">Uncharacterized protein</fullName>
    </submittedName>
</protein>
<evidence type="ECO:0000313" key="1">
    <source>
        <dbReference type="EMBL" id="KAI9910170.1"/>
    </source>
</evidence>
<accession>A0ACC0VV03</accession>
<sequence length="303" mass="33244">METGGIQFQIRQPSVRIMGWSCMQCTFSNANDAAANCGACSAIHVLQCPACKGEINNPKLHSRYGKRLHVNGKTYHPDCFCCSGCNKPLQSRFQVVNGGNYHPECAPKPKTIISTTTTTSRSTDARDKSNHSNIKANGSASSHGTGWYCPTCTFFNANDAAPTCGACEAIRIMVCPGCNGEIKYGPRTNVNGQAYHPDCFRCAACHRKFTTSQFQVKDGAYYDQACYKQLFHPRKKRLFCTALTLEDRCDVCEDFIPHQPGTQKIAFKVCLSIRFSTKIESSQGIGGILADHAVLGSEILRRA</sequence>
<comment type="caution">
    <text evidence="1">The sequence shown here is derived from an EMBL/GenBank/DDBJ whole genome shotgun (WGS) entry which is preliminary data.</text>
</comment>
<dbReference type="Proteomes" id="UP001163321">
    <property type="component" value="Chromosome 6"/>
</dbReference>
<keyword evidence="2" id="KW-1185">Reference proteome</keyword>
<dbReference type="EMBL" id="CM047585">
    <property type="protein sequence ID" value="KAI9910170.1"/>
    <property type="molecule type" value="Genomic_DNA"/>
</dbReference>
<organism evidence="1 2">
    <name type="scientific">Peronosclerospora sorghi</name>
    <dbReference type="NCBI Taxonomy" id="230839"/>
    <lineage>
        <taxon>Eukaryota</taxon>
        <taxon>Sar</taxon>
        <taxon>Stramenopiles</taxon>
        <taxon>Oomycota</taxon>
        <taxon>Peronosporomycetes</taxon>
        <taxon>Peronosporales</taxon>
        <taxon>Peronosporaceae</taxon>
        <taxon>Peronosclerospora</taxon>
    </lineage>
</organism>
<reference evidence="1 2" key="1">
    <citation type="journal article" date="2022" name="bioRxiv">
        <title>The genome of the oomycete Peronosclerospora sorghi, a cosmopolitan pathogen of maize and sorghum, is inflated with dispersed pseudogenes.</title>
        <authorList>
            <person name="Fletcher K."/>
            <person name="Martin F."/>
            <person name="Isakeit T."/>
            <person name="Cavanaugh K."/>
            <person name="Magill C."/>
            <person name="Michelmore R."/>
        </authorList>
    </citation>
    <scope>NUCLEOTIDE SEQUENCE [LARGE SCALE GENOMIC DNA]</scope>
    <source>
        <strain evidence="1">P6</strain>
    </source>
</reference>
<proteinExistence type="predicted"/>
<evidence type="ECO:0000313" key="2">
    <source>
        <dbReference type="Proteomes" id="UP001163321"/>
    </source>
</evidence>
<name>A0ACC0VV03_9STRA</name>